<keyword evidence="3" id="KW-1185">Reference proteome</keyword>
<proteinExistence type="predicted"/>
<accession>A0AA88Q0E7</accession>
<evidence type="ECO:0000256" key="1">
    <source>
        <dbReference type="SAM" id="MobiDB-lite"/>
    </source>
</evidence>
<name>A0AA88Q0E7_9TELE</name>
<sequence>MPSTSSGPAPSAPPLRGFTDPASAPTVQLDPPAQTSSSMQTSHKEPSASTTHIFDLSSASPAQMFGRRFVPPAAVTVSPKMRSDIIQALTVTRLPSALRPSQAKNRPLFMVLDPQAISPNCREHIPLLQTKHQTRKAATTTPFLICELHNLLSR</sequence>
<dbReference type="Proteomes" id="UP001187343">
    <property type="component" value="Unassembled WGS sequence"/>
</dbReference>
<organism evidence="2 3">
    <name type="scientific">Cirrhinus molitorella</name>
    <name type="common">mud carp</name>
    <dbReference type="NCBI Taxonomy" id="172907"/>
    <lineage>
        <taxon>Eukaryota</taxon>
        <taxon>Metazoa</taxon>
        <taxon>Chordata</taxon>
        <taxon>Craniata</taxon>
        <taxon>Vertebrata</taxon>
        <taxon>Euteleostomi</taxon>
        <taxon>Actinopterygii</taxon>
        <taxon>Neopterygii</taxon>
        <taxon>Teleostei</taxon>
        <taxon>Ostariophysi</taxon>
        <taxon>Cypriniformes</taxon>
        <taxon>Cyprinidae</taxon>
        <taxon>Labeoninae</taxon>
        <taxon>Labeonini</taxon>
        <taxon>Cirrhinus</taxon>
    </lineage>
</organism>
<comment type="caution">
    <text evidence="2">The sequence shown here is derived from an EMBL/GenBank/DDBJ whole genome shotgun (WGS) entry which is preliminary data.</text>
</comment>
<evidence type="ECO:0000313" key="3">
    <source>
        <dbReference type="Proteomes" id="UP001187343"/>
    </source>
</evidence>
<feature type="compositionally biased region" description="Polar residues" evidence="1">
    <location>
        <begin position="33"/>
        <end position="55"/>
    </location>
</feature>
<dbReference type="EMBL" id="JAUYZG010000005">
    <property type="protein sequence ID" value="KAK2907381.1"/>
    <property type="molecule type" value="Genomic_DNA"/>
</dbReference>
<protein>
    <submittedName>
        <fullName evidence="2">Uncharacterized protein</fullName>
    </submittedName>
</protein>
<evidence type="ECO:0000313" key="2">
    <source>
        <dbReference type="EMBL" id="KAK2907381.1"/>
    </source>
</evidence>
<reference evidence="2" key="1">
    <citation type="submission" date="2023-08" db="EMBL/GenBank/DDBJ databases">
        <title>Chromosome-level Genome Assembly of mud carp (Cirrhinus molitorella).</title>
        <authorList>
            <person name="Liu H."/>
        </authorList>
    </citation>
    <scope>NUCLEOTIDE SEQUENCE</scope>
    <source>
        <strain evidence="2">Prfri</strain>
        <tissue evidence="2">Muscle</tissue>
    </source>
</reference>
<feature type="region of interest" description="Disordered" evidence="1">
    <location>
        <begin position="1"/>
        <end position="55"/>
    </location>
</feature>
<gene>
    <name evidence="2" type="ORF">Q8A67_006366</name>
</gene>
<dbReference type="AlphaFoldDB" id="A0AA88Q0E7"/>